<dbReference type="InterPro" id="IPR006153">
    <property type="entry name" value="Cation/H_exchanger_TM"/>
</dbReference>
<accession>A0ABQ6ISL9</accession>
<proteinExistence type="predicted"/>
<feature type="transmembrane region" description="Helical" evidence="8">
    <location>
        <begin position="208"/>
        <end position="227"/>
    </location>
</feature>
<feature type="transmembrane region" description="Helical" evidence="8">
    <location>
        <begin position="396"/>
        <end position="417"/>
    </location>
</feature>
<evidence type="ECO:0000256" key="4">
    <source>
        <dbReference type="ARBA" id="ARBA00022692"/>
    </source>
</evidence>
<organism evidence="10 11">
    <name type="scientific">Mobilicoccus caccae</name>
    <dbReference type="NCBI Taxonomy" id="1859295"/>
    <lineage>
        <taxon>Bacteria</taxon>
        <taxon>Bacillati</taxon>
        <taxon>Actinomycetota</taxon>
        <taxon>Actinomycetes</taxon>
        <taxon>Micrococcales</taxon>
        <taxon>Dermatophilaceae</taxon>
        <taxon>Mobilicoccus</taxon>
    </lineage>
</organism>
<feature type="domain" description="Cation/H+ exchanger transmembrane" evidence="9">
    <location>
        <begin position="16"/>
        <end position="422"/>
    </location>
</feature>
<evidence type="ECO:0000256" key="5">
    <source>
        <dbReference type="ARBA" id="ARBA00022989"/>
    </source>
</evidence>
<feature type="transmembrane region" description="Helical" evidence="8">
    <location>
        <begin position="178"/>
        <end position="196"/>
    </location>
</feature>
<evidence type="ECO:0000259" key="9">
    <source>
        <dbReference type="Pfam" id="PF00999"/>
    </source>
</evidence>
<keyword evidence="6" id="KW-0406">Ion transport</keyword>
<comment type="caution">
    <text evidence="10">The sequence shown here is derived from an EMBL/GenBank/DDBJ whole genome shotgun (WGS) entry which is preliminary data.</text>
</comment>
<dbReference type="RefSeq" id="WP_284303561.1">
    <property type="nucleotide sequence ID" value="NZ_BSUO01000001.1"/>
</dbReference>
<dbReference type="EMBL" id="BSUO01000001">
    <property type="protein sequence ID" value="GMA39727.1"/>
    <property type="molecule type" value="Genomic_DNA"/>
</dbReference>
<evidence type="ECO:0000313" key="10">
    <source>
        <dbReference type="EMBL" id="GMA39727.1"/>
    </source>
</evidence>
<evidence type="ECO:0000313" key="11">
    <source>
        <dbReference type="Proteomes" id="UP001157126"/>
    </source>
</evidence>
<evidence type="ECO:0000256" key="8">
    <source>
        <dbReference type="SAM" id="Phobius"/>
    </source>
</evidence>
<feature type="transmembrane region" description="Helical" evidence="8">
    <location>
        <begin position="101"/>
        <end position="121"/>
    </location>
</feature>
<feature type="transmembrane region" description="Helical" evidence="8">
    <location>
        <begin position="297"/>
        <end position="315"/>
    </location>
</feature>
<comment type="subcellular location">
    <subcellularLocation>
        <location evidence="1">Cell membrane</location>
        <topology evidence="1">Multi-pass membrane protein</topology>
    </subcellularLocation>
</comment>
<dbReference type="PANTHER" id="PTHR32507">
    <property type="entry name" value="NA(+)/H(+) ANTIPORTER 1"/>
    <property type="match status" value="1"/>
</dbReference>
<keyword evidence="11" id="KW-1185">Reference proteome</keyword>
<keyword evidence="3" id="KW-0050">Antiport</keyword>
<dbReference type="Pfam" id="PF00999">
    <property type="entry name" value="Na_H_Exchanger"/>
    <property type="match status" value="1"/>
</dbReference>
<keyword evidence="2" id="KW-0813">Transport</keyword>
<feature type="transmembrane region" description="Helical" evidence="8">
    <location>
        <begin position="327"/>
        <end position="346"/>
    </location>
</feature>
<feature type="transmembrane region" description="Helical" evidence="8">
    <location>
        <begin position="247"/>
        <end position="276"/>
    </location>
</feature>
<keyword evidence="5 8" id="KW-1133">Transmembrane helix</keyword>
<dbReference type="Proteomes" id="UP001157126">
    <property type="component" value="Unassembled WGS sequence"/>
</dbReference>
<dbReference type="PANTHER" id="PTHR32507:SF8">
    <property type="entry name" value="CNH1P"/>
    <property type="match status" value="1"/>
</dbReference>
<evidence type="ECO:0000256" key="2">
    <source>
        <dbReference type="ARBA" id="ARBA00022448"/>
    </source>
</evidence>
<evidence type="ECO:0000256" key="1">
    <source>
        <dbReference type="ARBA" id="ARBA00004651"/>
    </source>
</evidence>
<protein>
    <submittedName>
        <fullName evidence="10">Cation transporter</fullName>
    </submittedName>
</protein>
<feature type="transmembrane region" description="Helical" evidence="8">
    <location>
        <begin position="60"/>
        <end position="81"/>
    </location>
</feature>
<reference evidence="11" key="1">
    <citation type="journal article" date="2019" name="Int. J. Syst. Evol. Microbiol.">
        <title>The Global Catalogue of Microorganisms (GCM) 10K type strain sequencing project: providing services to taxonomists for standard genome sequencing and annotation.</title>
        <authorList>
            <consortium name="The Broad Institute Genomics Platform"/>
            <consortium name="The Broad Institute Genome Sequencing Center for Infectious Disease"/>
            <person name="Wu L."/>
            <person name="Ma J."/>
        </authorList>
    </citation>
    <scope>NUCLEOTIDE SEQUENCE [LARGE SCALE GENOMIC DNA]</scope>
    <source>
        <strain evidence="11">NBRC 113072</strain>
    </source>
</reference>
<evidence type="ECO:0000256" key="6">
    <source>
        <dbReference type="ARBA" id="ARBA00023065"/>
    </source>
</evidence>
<keyword evidence="7 8" id="KW-0472">Membrane</keyword>
<feature type="transmembrane region" description="Helical" evidence="8">
    <location>
        <begin position="6"/>
        <end position="24"/>
    </location>
</feature>
<name>A0ABQ6ISL9_9MICO</name>
<feature type="transmembrane region" description="Helical" evidence="8">
    <location>
        <begin position="366"/>
        <end position="384"/>
    </location>
</feature>
<evidence type="ECO:0000256" key="3">
    <source>
        <dbReference type="ARBA" id="ARBA00022449"/>
    </source>
</evidence>
<keyword evidence="4 8" id="KW-0812">Transmembrane</keyword>
<sequence length="438" mass="47030">MTADAAYLVVGVGLLLAVALPTLLQRWAFSAPMALVATGLLVGVLPPFETARVSPLEHPAITEHAAELCIIIALMGVGLALDRPLERTRASWRAWRSTWRLLVVAMPLCIAGVALLGWWVMALPPAAALLLGAALAPTDPVLAADVQVDGPTTTEGEHIDEHDDVRFALTSEGGLNDALAFPFVYAAIFLADKGPVTEWWLRWLSWELVGKVAIGVAVGYVGGWALGRVAFRSRSAVFRFAEQGEPLLALAGTLAVYGLTELVGGWGFLAVFVAALRLRAQERHDEYHGVMHEMVERLELLLTLLLLLALGVALGDGLLGHLTWQGALVGIALVFFIRPVTAWLALGRQSEVDQAGNQSLGPRERLVTAFFGVRGIGSIYYIAYALHETSIENAEILWSTVGFTILLSVVVHGMAATPAMRWLEAAREQPAHGASDPV</sequence>
<gene>
    <name evidence="10" type="ORF">GCM10025883_17720</name>
</gene>
<evidence type="ECO:0000256" key="7">
    <source>
        <dbReference type="ARBA" id="ARBA00023136"/>
    </source>
</evidence>